<dbReference type="AlphaFoldDB" id="A0A0H3N3N5"/>
<dbReference type="PROSITE" id="PS00059">
    <property type="entry name" value="ADH_ZINC"/>
    <property type="match status" value="1"/>
</dbReference>
<dbReference type="SUPFAM" id="SSF50129">
    <property type="entry name" value="GroES-like"/>
    <property type="match status" value="1"/>
</dbReference>
<evidence type="ECO:0000256" key="1">
    <source>
        <dbReference type="ARBA" id="ARBA00022723"/>
    </source>
</evidence>
<dbReference type="EMBL" id="FN538970">
    <property type="protein sequence ID" value="CBA64091.1"/>
    <property type="molecule type" value="Genomic_DNA"/>
</dbReference>
<keyword evidence="1 4" id="KW-0479">Metal-binding</keyword>
<dbReference type="GO" id="GO:0016491">
    <property type="term" value="F:oxidoreductase activity"/>
    <property type="evidence" value="ECO:0007669"/>
    <property type="project" value="UniProtKB-KW"/>
</dbReference>
<comment type="similarity">
    <text evidence="4">Belongs to the zinc-containing alcohol dehydrogenase family.</text>
</comment>
<comment type="cofactor">
    <cofactor evidence="4">
        <name>Zn(2+)</name>
        <dbReference type="ChEBI" id="CHEBI:29105"/>
    </cofactor>
</comment>
<dbReference type="PANTHER" id="PTHR43401">
    <property type="entry name" value="L-THREONINE 3-DEHYDROGENASE"/>
    <property type="match status" value="1"/>
</dbReference>
<dbReference type="PANTHER" id="PTHR43401:SF2">
    <property type="entry name" value="L-THREONINE 3-DEHYDROGENASE"/>
    <property type="match status" value="1"/>
</dbReference>
<accession>A0A0H3N3N5</accession>
<dbReference type="InterPro" id="IPR020843">
    <property type="entry name" value="ER"/>
</dbReference>
<keyword evidence="3" id="KW-0560">Oxidoreductase</keyword>
<dbReference type="Gene3D" id="3.40.50.720">
    <property type="entry name" value="NAD(P)-binding Rossmann-like Domain"/>
    <property type="match status" value="1"/>
</dbReference>
<evidence type="ECO:0000313" key="7">
    <source>
        <dbReference type="Proteomes" id="UP000002068"/>
    </source>
</evidence>
<dbReference type="GO" id="GO:0008270">
    <property type="term" value="F:zinc ion binding"/>
    <property type="evidence" value="ECO:0007669"/>
    <property type="project" value="InterPro"/>
</dbReference>
<dbReference type="InterPro" id="IPR050129">
    <property type="entry name" value="Zn_alcohol_dh"/>
</dbReference>
<dbReference type="InterPro" id="IPR036291">
    <property type="entry name" value="NAD(P)-bd_dom_sf"/>
</dbReference>
<dbReference type="SUPFAM" id="SSF51735">
    <property type="entry name" value="NAD(P)-binding Rossmann-fold domains"/>
    <property type="match status" value="1"/>
</dbReference>
<dbReference type="Pfam" id="PF00107">
    <property type="entry name" value="ADH_zinc_N"/>
    <property type="match status" value="1"/>
</dbReference>
<protein>
    <submittedName>
        <fullName evidence="6">Sugar dehydrogenase</fullName>
    </submittedName>
</protein>
<dbReference type="InterPro" id="IPR013154">
    <property type="entry name" value="ADH-like_N"/>
</dbReference>
<dbReference type="SMART" id="SM00829">
    <property type="entry name" value="PKS_ER"/>
    <property type="match status" value="1"/>
</dbReference>
<proteinExistence type="inferred from homology"/>
<dbReference type="Gene3D" id="3.90.180.10">
    <property type="entry name" value="Medium-chain alcohol dehydrogenases, catalytic domain"/>
    <property type="match status" value="1"/>
</dbReference>
<dbReference type="Pfam" id="PF08240">
    <property type="entry name" value="ADH_N"/>
    <property type="match status" value="1"/>
</dbReference>
<keyword evidence="2 4" id="KW-0862">Zinc</keyword>
<evidence type="ECO:0000256" key="3">
    <source>
        <dbReference type="ARBA" id="ARBA00023002"/>
    </source>
</evidence>
<dbReference type="InterPro" id="IPR002328">
    <property type="entry name" value="ADH_Zn_CS"/>
</dbReference>
<dbReference type="Proteomes" id="UP000002068">
    <property type="component" value="Chromosome"/>
</dbReference>
<dbReference type="InterPro" id="IPR011032">
    <property type="entry name" value="GroES-like_sf"/>
</dbReference>
<feature type="domain" description="Enoyl reductase (ER)" evidence="5">
    <location>
        <begin position="20"/>
        <end position="356"/>
    </location>
</feature>
<dbReference type="InterPro" id="IPR013149">
    <property type="entry name" value="ADH-like_C"/>
</dbReference>
<gene>
    <name evidence="6" type="ordered locus">CD196_2134</name>
</gene>
<evidence type="ECO:0000313" key="6">
    <source>
        <dbReference type="EMBL" id="CBA64091.1"/>
    </source>
</evidence>
<evidence type="ECO:0000256" key="4">
    <source>
        <dbReference type="RuleBase" id="RU361277"/>
    </source>
</evidence>
<reference evidence="6 7" key="1">
    <citation type="journal article" date="2009" name="Genome Biol.">
        <title>Comparative genome and phenotypic analysis of Clostridium difficile 027 strains provides insight into the evolution of a hypervirulent bacterium.</title>
        <authorList>
            <person name="Stabler R.A."/>
            <person name="He M."/>
            <person name="Dawson L."/>
            <person name="Martin M."/>
            <person name="Valiente E."/>
            <person name="Corton C."/>
            <person name="Lawley T.D."/>
            <person name="Sebaihia M."/>
            <person name="Quail M.A."/>
            <person name="Rose G."/>
            <person name="Gerding D.N."/>
            <person name="Gibert M."/>
            <person name="Popoff M.R."/>
            <person name="Parkhill J."/>
            <person name="Dougan G."/>
            <person name="Wren B.W."/>
        </authorList>
    </citation>
    <scope>NUCLEOTIDE SEQUENCE [LARGE SCALE GENOMIC DNA]</scope>
    <source>
        <strain evidence="6 7">CD196</strain>
    </source>
</reference>
<dbReference type="HOGENOM" id="CLU_026673_11_0_9"/>
<evidence type="ECO:0000259" key="5">
    <source>
        <dbReference type="SMART" id="SM00829"/>
    </source>
</evidence>
<name>A0A0H3N3N5_CLODC</name>
<evidence type="ECO:0000256" key="2">
    <source>
        <dbReference type="ARBA" id="ARBA00022833"/>
    </source>
</evidence>
<dbReference type="CDD" id="cd08236">
    <property type="entry name" value="sugar_DH"/>
    <property type="match status" value="1"/>
</dbReference>
<sequence length="358" mass="39120">MKGDIYMGDKMRASVLYNVGDVRYEMVDIPEITDTQVLVNVKYVGICGSDLPRSMVSGLSGNTKYPLILGHEFSGEVVKIGEKVKHINVGDRVAVAPLVPCGKCDYCNEGNFGLCDDYNIIGTRVNGAFAEYVRVPEEHILKLPDTLDYETAAGIEPATIAYHGISKSNIRVGDSVVVLGCGPIGQFVIQWAKVFGASKIIAVDIFDEKLELSKLLGANYILNSKEVNVIKEIKKITNGGADVVIETAGSRFTQEQSLFVAKKRGNIVFVGISHTELPLSADATECILRGELTLKGSWNSYASPYPGRAWTATLDFMGKGDIIFKPMISHKIGLNEVGDFLSKMSKREINFNKILVEI</sequence>
<dbReference type="KEGG" id="cdc:CD196_2134"/>
<organism evidence="6 7">
    <name type="scientific">Clostridioides difficile (strain CD196)</name>
    <name type="common">Peptoclostridium difficile</name>
    <dbReference type="NCBI Taxonomy" id="645462"/>
    <lineage>
        <taxon>Bacteria</taxon>
        <taxon>Bacillati</taxon>
        <taxon>Bacillota</taxon>
        <taxon>Clostridia</taxon>
        <taxon>Peptostreptococcales</taxon>
        <taxon>Peptostreptococcaceae</taxon>
        <taxon>Clostridioides</taxon>
    </lineage>
</organism>